<evidence type="ECO:0000313" key="10">
    <source>
        <dbReference type="Proteomes" id="UP000789595"/>
    </source>
</evidence>
<evidence type="ECO:0000313" key="8">
    <source>
        <dbReference type="EMBL" id="CAE0690923.1"/>
    </source>
</evidence>
<dbReference type="PANTHER" id="PTHR14005">
    <property type="entry name" value="EUKARYOTIC TRANSLATION INITIATION FACTOR 3, THETA SUBUNIT"/>
    <property type="match status" value="1"/>
</dbReference>
<dbReference type="GO" id="GO:0043614">
    <property type="term" value="C:multi-eIF complex"/>
    <property type="evidence" value="ECO:0007669"/>
    <property type="project" value="TreeGrafter"/>
</dbReference>
<comment type="similarity">
    <text evidence="5">Belongs to the eIF-3 subunit A family.</text>
</comment>
<dbReference type="Gene3D" id="4.10.860.10">
    <property type="entry name" value="UVR domain"/>
    <property type="match status" value="1"/>
</dbReference>
<feature type="compositionally biased region" description="Basic and acidic residues" evidence="6">
    <location>
        <begin position="963"/>
        <end position="989"/>
    </location>
</feature>
<dbReference type="PROSITE" id="PS50250">
    <property type="entry name" value="PCI"/>
    <property type="match status" value="1"/>
</dbReference>
<feature type="compositionally biased region" description="Basic and acidic residues" evidence="6">
    <location>
        <begin position="1008"/>
        <end position="1023"/>
    </location>
</feature>
<feature type="compositionally biased region" description="Gly residues" evidence="6">
    <location>
        <begin position="947"/>
        <end position="962"/>
    </location>
</feature>
<dbReference type="GO" id="GO:0002188">
    <property type="term" value="P:translation reinitiation"/>
    <property type="evidence" value="ECO:0007669"/>
    <property type="project" value="TreeGrafter"/>
</dbReference>
<keyword evidence="1 5" id="KW-0963">Cytoplasm</keyword>
<dbReference type="AlphaFoldDB" id="A0A7S3ZQV0"/>
<dbReference type="PANTHER" id="PTHR14005:SF0">
    <property type="entry name" value="EUKARYOTIC TRANSLATION INITIATION FACTOR 3 SUBUNIT A"/>
    <property type="match status" value="1"/>
</dbReference>
<dbReference type="GO" id="GO:0033290">
    <property type="term" value="C:eukaryotic 48S preinitiation complex"/>
    <property type="evidence" value="ECO:0007669"/>
    <property type="project" value="UniProtKB-UniRule"/>
</dbReference>
<dbReference type="Gene3D" id="1.25.40.860">
    <property type="match status" value="2"/>
</dbReference>
<evidence type="ECO:0000259" key="7">
    <source>
        <dbReference type="PROSITE" id="PS50250"/>
    </source>
</evidence>
<keyword evidence="10" id="KW-1185">Reference proteome</keyword>
<accession>A0A7S3ZQV0</accession>
<dbReference type="HAMAP" id="MF_03000">
    <property type="entry name" value="eIF3a"/>
    <property type="match status" value="1"/>
</dbReference>
<feature type="region of interest" description="Disordered" evidence="6">
    <location>
        <begin position="809"/>
        <end position="1103"/>
    </location>
</feature>
<protein>
    <recommendedName>
        <fullName evidence="5">Eukaryotic translation initiation factor 3 subunit A</fullName>
        <shortName evidence="5">eIF3a</shortName>
    </recommendedName>
    <alternativeName>
        <fullName evidence="5">Eukaryotic translation initiation factor 3 subunit 10</fullName>
    </alternativeName>
</protein>
<dbReference type="GO" id="GO:0071540">
    <property type="term" value="C:eukaryotic translation initiation factor 3 complex, eIF3e"/>
    <property type="evidence" value="ECO:0007669"/>
    <property type="project" value="TreeGrafter"/>
</dbReference>
<feature type="compositionally biased region" description="Basic and acidic residues" evidence="6">
    <location>
        <begin position="831"/>
        <end position="927"/>
    </location>
</feature>
<proteinExistence type="inferred from homology"/>
<keyword evidence="3 5" id="KW-0694">RNA-binding</keyword>
<feature type="compositionally biased region" description="Basic and acidic residues" evidence="6">
    <location>
        <begin position="1073"/>
        <end position="1103"/>
    </location>
</feature>
<evidence type="ECO:0000256" key="5">
    <source>
        <dbReference type="HAMAP-Rule" id="MF_03000"/>
    </source>
</evidence>
<comment type="subunit">
    <text evidence="5">Component of the eukaryotic translation initiation factor 3 (eIF-3) complex.</text>
</comment>
<evidence type="ECO:0000256" key="2">
    <source>
        <dbReference type="ARBA" id="ARBA00022540"/>
    </source>
</evidence>
<dbReference type="InterPro" id="IPR027512">
    <property type="entry name" value="EIF3A"/>
</dbReference>
<sequence>MANQYFYKPENALKRANELSAIGNEKGALQVLHDVLTAKKSRTWVKVLESIMLKYIDIAVDLKLHRHAKDGLHQYRNISQQQAPQSLEAIIQHLLKAGESRVAKAAKEARSMNLGKGKAVADLECEQTPEAIMLSTMTDEGDGDRSEREVLVPWLKFLWETYRSVLDILKTNSKLEKVYHQTAQRAFEFCVQHERKTEMRRLCETLRHHLSNLQRATAQGNTNRLRGWEGWTQEGIELHLATRFAQLEAASAQELWTEGFRTVEDIHQVMRISKKPPKAKLMAKYYERLTKIFWVSGNYLFHAYAWWRHAQLAKESQKRPPPVEDQIQMACSVLLSALAIPDASDGAPDEQGLGQSGDPDDVDAEKMARMATLLGFRGHPTRAALLAEIAADDELVDVFGHDLPAHVRALHEALENTFAPRKLAGTVAPLLKELKEATPRLAHYAEPLARVAVSRVVAQLGRVYSVVTLDNFEQLVAPLSVPADDVEKLIVGAAGGPGGGASSGGALARVDHRLGVLRFPEEPQAAPASRHLGDLARYVAEAAQAARDHKPEEMRDPERAAKRARLFEMARAASARDHESALERKQVIERRKEEQERLMAEKKAAEDAEERRLEAERKKEEEARLEREAKRREREKLEKMRAELQVQEAKEQMKALGKDVGDEIINMKEEERQKLIKDQRDKQRKAEQNEAKKMLEQSKRLDYITRALRLEELPVLEARYAKRLEEDRARHDAQYVESVEKGKVDHAAALLEKKRLARVQSHREKWEAGVLAARKAAYVKARADAEQQHKEEAIARKVARARRRREDYLDDLERARAEDEERAYEAAADALRAEEERAWEAQQAERREAEEAQRREEEEKRAAEIARHRAEAERLRAERAAEAEAADAQERERRQAADGPSDWRRGGARPDDGPPPRRGFGGDDGPRRGGFGDGDARRGGFGDARRGGGFGGDEGPRRGGFGDARRGGFGDDAPPRRGGFEDGPPRRGFDSGAPPRRGGFEDGPPQRSRFEDDGRPPPRRGEAFQDGPPPRRGGFEDGRPAPRRSTAGGDGEPDGGGMWRRGGAAPPGPPPARSERPRRESKPRGRTDGEADAKDNWRRGGGN</sequence>
<reference evidence="9" key="2">
    <citation type="submission" date="2021-11" db="EMBL/GenBank/DDBJ databases">
        <authorList>
            <consortium name="Genoscope - CEA"/>
            <person name="William W."/>
        </authorList>
    </citation>
    <scope>NUCLEOTIDE SEQUENCE</scope>
</reference>
<dbReference type="InterPro" id="IPR054711">
    <property type="entry name" value="eIF3a_PCI_TPR-like"/>
</dbReference>
<feature type="compositionally biased region" description="Gly residues" evidence="6">
    <location>
        <begin position="1048"/>
        <end position="1060"/>
    </location>
</feature>
<reference evidence="8" key="1">
    <citation type="submission" date="2021-01" db="EMBL/GenBank/DDBJ databases">
        <authorList>
            <person name="Corre E."/>
            <person name="Pelletier E."/>
            <person name="Niang G."/>
            <person name="Scheremetjew M."/>
            <person name="Finn R."/>
            <person name="Kale V."/>
            <person name="Holt S."/>
            <person name="Cochrane G."/>
            <person name="Meng A."/>
            <person name="Brown T."/>
            <person name="Cohen L."/>
        </authorList>
    </citation>
    <scope>NUCLEOTIDE SEQUENCE</scope>
    <source>
        <strain evidence="8">CCMP1756</strain>
    </source>
</reference>
<evidence type="ECO:0000256" key="4">
    <source>
        <dbReference type="ARBA" id="ARBA00022917"/>
    </source>
</evidence>
<dbReference type="EMBL" id="CAKKNE010000002">
    <property type="protein sequence ID" value="CAH0367995.1"/>
    <property type="molecule type" value="Genomic_DNA"/>
</dbReference>
<feature type="domain" description="PCI" evidence="7">
    <location>
        <begin position="326"/>
        <end position="524"/>
    </location>
</feature>
<dbReference type="Pfam" id="PF22591">
    <property type="entry name" value="eIF3a_PCI_TPR-like"/>
    <property type="match status" value="1"/>
</dbReference>
<dbReference type="Proteomes" id="UP000789595">
    <property type="component" value="Unassembled WGS sequence"/>
</dbReference>
<evidence type="ECO:0000256" key="3">
    <source>
        <dbReference type="ARBA" id="ARBA00022884"/>
    </source>
</evidence>
<feature type="compositionally biased region" description="Basic and acidic residues" evidence="6">
    <location>
        <begin position="809"/>
        <end position="819"/>
    </location>
</feature>
<dbReference type="OrthoDB" id="18884at2759"/>
<organism evidence="8">
    <name type="scientific">Pelagomonas calceolata</name>
    <dbReference type="NCBI Taxonomy" id="35677"/>
    <lineage>
        <taxon>Eukaryota</taxon>
        <taxon>Sar</taxon>
        <taxon>Stramenopiles</taxon>
        <taxon>Ochrophyta</taxon>
        <taxon>Pelagophyceae</taxon>
        <taxon>Pelagomonadales</taxon>
        <taxon>Pelagomonadaceae</taxon>
        <taxon>Pelagomonas</taxon>
    </lineage>
</organism>
<dbReference type="GO" id="GO:0001732">
    <property type="term" value="P:formation of cytoplasmic translation initiation complex"/>
    <property type="evidence" value="ECO:0007669"/>
    <property type="project" value="UniProtKB-UniRule"/>
</dbReference>
<name>A0A7S3ZQV0_9STRA</name>
<evidence type="ECO:0000256" key="6">
    <source>
        <dbReference type="SAM" id="MobiDB-lite"/>
    </source>
</evidence>
<feature type="region of interest" description="Disordered" evidence="6">
    <location>
        <begin position="671"/>
        <end position="693"/>
    </location>
</feature>
<gene>
    <name evidence="8" type="ORF">PCAL00307_LOCUS6359</name>
    <name evidence="9" type="ORF">PECAL_2P10420</name>
</gene>
<dbReference type="GO" id="GO:0071541">
    <property type="term" value="C:eukaryotic translation initiation factor 3 complex, eIF3m"/>
    <property type="evidence" value="ECO:0007669"/>
    <property type="project" value="TreeGrafter"/>
</dbReference>
<feature type="region of interest" description="Disordered" evidence="6">
    <location>
        <begin position="598"/>
        <end position="634"/>
    </location>
</feature>
<dbReference type="InterPro" id="IPR000717">
    <property type="entry name" value="PCI_dom"/>
</dbReference>
<dbReference type="EMBL" id="HBIW01007532">
    <property type="protein sequence ID" value="CAE0690923.1"/>
    <property type="molecule type" value="Transcribed_RNA"/>
</dbReference>
<keyword evidence="4 5" id="KW-0648">Protein biosynthesis</keyword>
<feature type="compositionally biased region" description="Basic and acidic residues" evidence="6">
    <location>
        <begin position="934"/>
        <end position="946"/>
    </location>
</feature>
<keyword evidence="2 5" id="KW-0396">Initiation factor</keyword>
<comment type="function">
    <text evidence="5">RNA-binding component of the eukaryotic translation initiation factor 3 (eIF-3) complex, which is involved in protein synthesis of a specialized repertoire of mRNAs and, together with other initiation factors, stimulates binding of mRNA and methionyl-tRNAi to the 40S ribosome. The eIF-3 complex specifically targets and initiates translation of a subset of mRNAs involved in cell proliferation.</text>
</comment>
<comment type="subcellular location">
    <subcellularLocation>
        <location evidence="5">Cytoplasm</location>
    </subcellularLocation>
</comment>
<dbReference type="GO" id="GO:0003743">
    <property type="term" value="F:translation initiation factor activity"/>
    <property type="evidence" value="ECO:0007669"/>
    <property type="project" value="UniProtKB-UniRule"/>
</dbReference>
<dbReference type="GO" id="GO:0016282">
    <property type="term" value="C:eukaryotic 43S preinitiation complex"/>
    <property type="evidence" value="ECO:0007669"/>
    <property type="project" value="UniProtKB-UniRule"/>
</dbReference>
<dbReference type="GO" id="GO:0003729">
    <property type="term" value="F:mRNA binding"/>
    <property type="evidence" value="ECO:0007669"/>
    <property type="project" value="TreeGrafter"/>
</dbReference>
<evidence type="ECO:0000313" key="9">
    <source>
        <dbReference type="EMBL" id="CAH0367995.1"/>
    </source>
</evidence>
<evidence type="ECO:0000256" key="1">
    <source>
        <dbReference type="ARBA" id="ARBA00022490"/>
    </source>
</evidence>